<dbReference type="CDD" id="cd00082">
    <property type="entry name" value="HisKA"/>
    <property type="match status" value="1"/>
</dbReference>
<evidence type="ECO:0000256" key="4">
    <source>
        <dbReference type="ARBA" id="ARBA00022553"/>
    </source>
</evidence>
<dbReference type="InterPro" id="IPR036097">
    <property type="entry name" value="HisK_dim/P_sf"/>
</dbReference>
<dbReference type="SMART" id="SM00387">
    <property type="entry name" value="HATPase_c"/>
    <property type="match status" value="1"/>
</dbReference>
<evidence type="ECO:0000256" key="6">
    <source>
        <dbReference type="ARBA" id="ARBA00022777"/>
    </source>
</evidence>
<keyword evidence="7" id="KW-0902">Two-component regulatory system</keyword>
<dbReference type="InterPro" id="IPR003661">
    <property type="entry name" value="HisK_dim/P_dom"/>
</dbReference>
<dbReference type="InterPro" id="IPR003594">
    <property type="entry name" value="HATPase_dom"/>
</dbReference>
<feature type="transmembrane region" description="Helical" evidence="8">
    <location>
        <begin position="160"/>
        <end position="181"/>
    </location>
</feature>
<dbReference type="PRINTS" id="PR00344">
    <property type="entry name" value="BCTRLSENSOR"/>
</dbReference>
<evidence type="ECO:0000256" key="7">
    <source>
        <dbReference type="ARBA" id="ARBA00023012"/>
    </source>
</evidence>
<dbReference type="SUPFAM" id="SSF55874">
    <property type="entry name" value="ATPase domain of HSP90 chaperone/DNA topoisomerase II/histidine kinase"/>
    <property type="match status" value="1"/>
</dbReference>
<evidence type="ECO:0000256" key="1">
    <source>
        <dbReference type="ARBA" id="ARBA00000085"/>
    </source>
</evidence>
<proteinExistence type="predicted"/>
<dbReference type="Pfam" id="PF00512">
    <property type="entry name" value="HisKA"/>
    <property type="match status" value="1"/>
</dbReference>
<dbReference type="SUPFAM" id="SSF47384">
    <property type="entry name" value="Homodimeric domain of signal transducing histidine kinase"/>
    <property type="match status" value="1"/>
</dbReference>
<dbReference type="PROSITE" id="PS51257">
    <property type="entry name" value="PROKAR_LIPOPROTEIN"/>
    <property type="match status" value="1"/>
</dbReference>
<reference evidence="10" key="2">
    <citation type="journal article" date="2021" name="PeerJ">
        <title>Extensive microbial diversity within the chicken gut microbiome revealed by metagenomics and culture.</title>
        <authorList>
            <person name="Gilroy R."/>
            <person name="Ravi A."/>
            <person name="Getino M."/>
            <person name="Pursley I."/>
            <person name="Horton D.L."/>
            <person name="Alikhan N.F."/>
            <person name="Baker D."/>
            <person name="Gharbi K."/>
            <person name="Hall N."/>
            <person name="Watson M."/>
            <person name="Adriaenssens E.M."/>
            <person name="Foster-Nyarko E."/>
            <person name="Jarju S."/>
            <person name="Secka A."/>
            <person name="Antonio M."/>
            <person name="Oren A."/>
            <person name="Chaudhuri R.R."/>
            <person name="La Ragione R."/>
            <person name="Hildebrand F."/>
            <person name="Pallen M.J."/>
        </authorList>
    </citation>
    <scope>NUCLEOTIDE SEQUENCE</scope>
    <source>
        <strain evidence="10">11300</strain>
    </source>
</reference>
<dbReference type="PANTHER" id="PTHR45453">
    <property type="entry name" value="PHOSPHATE REGULON SENSOR PROTEIN PHOR"/>
    <property type="match status" value="1"/>
</dbReference>
<comment type="catalytic activity">
    <reaction evidence="1">
        <text>ATP + protein L-histidine = ADP + protein N-phospho-L-histidine.</text>
        <dbReference type="EC" id="2.7.13.3"/>
    </reaction>
</comment>
<dbReference type="Proteomes" id="UP000824091">
    <property type="component" value="Unassembled WGS sequence"/>
</dbReference>
<dbReference type="Pfam" id="PF02518">
    <property type="entry name" value="HATPase_c"/>
    <property type="match status" value="1"/>
</dbReference>
<evidence type="ECO:0000256" key="5">
    <source>
        <dbReference type="ARBA" id="ARBA00022679"/>
    </source>
</evidence>
<gene>
    <name evidence="10" type="ORF">IAD16_02795</name>
</gene>
<dbReference type="InterPro" id="IPR004358">
    <property type="entry name" value="Sig_transdc_His_kin-like_C"/>
</dbReference>
<evidence type="ECO:0000313" key="11">
    <source>
        <dbReference type="Proteomes" id="UP000824091"/>
    </source>
</evidence>
<keyword evidence="8" id="KW-1133">Transmembrane helix</keyword>
<protein>
    <recommendedName>
        <fullName evidence="3">histidine kinase</fullName>
        <ecNumber evidence="3">2.7.13.3</ecNumber>
    </recommendedName>
</protein>
<dbReference type="GO" id="GO:0005886">
    <property type="term" value="C:plasma membrane"/>
    <property type="evidence" value="ECO:0007669"/>
    <property type="project" value="TreeGrafter"/>
</dbReference>
<dbReference type="SMART" id="SM00388">
    <property type="entry name" value="HisKA"/>
    <property type="match status" value="1"/>
</dbReference>
<feature type="domain" description="Histidine kinase" evidence="9">
    <location>
        <begin position="202"/>
        <end position="404"/>
    </location>
</feature>
<dbReference type="Gene3D" id="3.30.565.10">
    <property type="entry name" value="Histidine kinase-like ATPase, C-terminal domain"/>
    <property type="match status" value="1"/>
</dbReference>
<keyword evidence="4" id="KW-0597">Phosphoprotein</keyword>
<dbReference type="PANTHER" id="PTHR45453:SF1">
    <property type="entry name" value="PHOSPHATE REGULON SENSOR PROTEIN PHOR"/>
    <property type="match status" value="1"/>
</dbReference>
<keyword evidence="8" id="KW-0812">Transmembrane</keyword>
<keyword evidence="6 10" id="KW-0418">Kinase</keyword>
<dbReference type="PROSITE" id="PS50109">
    <property type="entry name" value="HIS_KIN"/>
    <property type="match status" value="1"/>
</dbReference>
<feature type="transmembrane region" description="Helical" evidence="8">
    <location>
        <begin position="12"/>
        <end position="33"/>
    </location>
</feature>
<dbReference type="GO" id="GO:0000155">
    <property type="term" value="F:phosphorelay sensor kinase activity"/>
    <property type="evidence" value="ECO:0007669"/>
    <property type="project" value="InterPro"/>
</dbReference>
<dbReference type="InterPro" id="IPR050351">
    <property type="entry name" value="BphY/WalK/GraS-like"/>
</dbReference>
<evidence type="ECO:0000256" key="8">
    <source>
        <dbReference type="SAM" id="Phobius"/>
    </source>
</evidence>
<keyword evidence="8" id="KW-0472">Membrane</keyword>
<organism evidence="10 11">
    <name type="scientific">Candidatus Fimisoma avicola</name>
    <dbReference type="NCBI Taxonomy" id="2840826"/>
    <lineage>
        <taxon>Bacteria</taxon>
        <taxon>Bacillati</taxon>
        <taxon>Bacillota</taxon>
        <taxon>Clostridia</taxon>
        <taxon>Eubacteriales</taxon>
        <taxon>Candidatus Fimisoma</taxon>
    </lineage>
</organism>
<dbReference type="GO" id="GO:0004721">
    <property type="term" value="F:phosphoprotein phosphatase activity"/>
    <property type="evidence" value="ECO:0007669"/>
    <property type="project" value="TreeGrafter"/>
</dbReference>
<evidence type="ECO:0000256" key="2">
    <source>
        <dbReference type="ARBA" id="ARBA00004370"/>
    </source>
</evidence>
<dbReference type="GO" id="GO:0016036">
    <property type="term" value="P:cellular response to phosphate starvation"/>
    <property type="evidence" value="ECO:0007669"/>
    <property type="project" value="TreeGrafter"/>
</dbReference>
<dbReference type="InterPro" id="IPR036890">
    <property type="entry name" value="HATPase_C_sf"/>
</dbReference>
<evidence type="ECO:0000256" key="3">
    <source>
        <dbReference type="ARBA" id="ARBA00012438"/>
    </source>
</evidence>
<dbReference type="EMBL" id="DVMO01000043">
    <property type="protein sequence ID" value="HIU27295.1"/>
    <property type="molecule type" value="Genomic_DNA"/>
</dbReference>
<comment type="subcellular location">
    <subcellularLocation>
        <location evidence="2">Membrane</location>
    </subcellularLocation>
</comment>
<sequence>MMVNELRKKLVRVCGISALALLAVIYACIYILSARQLNGAMDMLADRISENGGSFPEYSAGEQEDMGGPAPGFINEETRFSVRFFIVSFDDEGLVTGENIAAIRSVTQQSAAGYGIKAAASGSERGWIDDYRYKKYENSQGYDIVFVDGAMNRSVFRMTMLSAGAALTGSGIVLFILMVVFPKRAVRPIAESYEKQKQFITDANHELKTPLTLIMTNIDIVQSEIGENEWLQDAKCEGSRMNDLINQMGILAKMDEGADGGEKARLDLSGLVTEKARSFVPLAESRNKKLMAAIDGGTVCFGHRQAVEKLMDILFDNAIKYCDEGGTITVALRNRRRPLLTVENTYRSAQNVETDKLFDRFYRGDRSRTPSGGFGIGLSIAKAIVKDQGGEINAYIKSGDIVGSCDSGYGKRSRILYI</sequence>
<dbReference type="Gene3D" id="1.10.287.130">
    <property type="match status" value="1"/>
</dbReference>
<keyword evidence="5" id="KW-0808">Transferase</keyword>
<accession>A0A9D1I5E2</accession>
<dbReference type="EC" id="2.7.13.3" evidence="3"/>
<reference evidence="10" key="1">
    <citation type="submission" date="2020-10" db="EMBL/GenBank/DDBJ databases">
        <authorList>
            <person name="Gilroy R."/>
        </authorList>
    </citation>
    <scope>NUCLEOTIDE SEQUENCE</scope>
    <source>
        <strain evidence="10">11300</strain>
    </source>
</reference>
<evidence type="ECO:0000313" key="10">
    <source>
        <dbReference type="EMBL" id="HIU27295.1"/>
    </source>
</evidence>
<evidence type="ECO:0000259" key="9">
    <source>
        <dbReference type="PROSITE" id="PS50109"/>
    </source>
</evidence>
<dbReference type="AlphaFoldDB" id="A0A9D1I5E2"/>
<name>A0A9D1I5E2_9FIRM</name>
<comment type="caution">
    <text evidence="10">The sequence shown here is derived from an EMBL/GenBank/DDBJ whole genome shotgun (WGS) entry which is preliminary data.</text>
</comment>
<dbReference type="InterPro" id="IPR005467">
    <property type="entry name" value="His_kinase_dom"/>
</dbReference>